<dbReference type="InterPro" id="IPR013324">
    <property type="entry name" value="RNA_pol_sigma_r3/r4-like"/>
</dbReference>
<keyword evidence="9" id="KW-1185">Reference proteome</keyword>
<keyword evidence="3" id="KW-0731">Sigma factor</keyword>
<gene>
    <name evidence="8" type="ORF">SOIL9_47070</name>
</gene>
<dbReference type="GO" id="GO:0006352">
    <property type="term" value="P:DNA-templated transcription initiation"/>
    <property type="evidence" value="ECO:0007669"/>
    <property type="project" value="InterPro"/>
</dbReference>
<sequence length="621" mass="66666">MPTHTLSAVVSRVRRAALGAAPNVRTDGGLLGAFLADRDSDAFAELVARFGPMVFAVCRRLTGHHQDAEDAFQAAFVVLARKAGSVSPREAVGVWLYGVAVRTAREARAVASKRRTREVPTDRLPDVARAEQQPDDTGTVLHEELAGLPEKFRALLVLCDLEGRPQVEVADRLELPVGTVYSRLATARRLLAERLRQRGVALPVCGLSVWLASTARATVPAELSAKAVTAAVAPDSVPAAVAALTLRVLQTMSLHKLNVVAAGGLVLVLGWVIAECLTGGGFAQEPPRPAAVETKKVDEPKPQPAPKKAGPGTLLLTREGPFHVLTPDGKKVSEFSAPEKTHGSGSGRLSPDGTRVAVVVVEDGPPRATPPETWPFKVVVRTLGKLDSEKTWDLPAQNLNLNWTADGKRLVVVKHPDVEHGKNVENLLLDPETGKTSTLDLPAGVQVLDCGKDGKTFLVTFAEEKKKKIGLAVLGDATVRELVEVPDWPPGGVTGRLSPDGTKVLFSAADPERKNAHKWGLSHRPYLLDVKTKKAEPVPEFPENGRVTGIAWAPDGRRIAYAWQQLHDELLKKDQISANDAAIETEAFLVVADANGKNPKTITSDKGPFATNMIFGTIDWR</sequence>
<dbReference type="SUPFAM" id="SSF82171">
    <property type="entry name" value="DPP6 N-terminal domain-like"/>
    <property type="match status" value="1"/>
</dbReference>
<dbReference type="InterPro" id="IPR011659">
    <property type="entry name" value="WD40"/>
</dbReference>
<dbReference type="CDD" id="cd06171">
    <property type="entry name" value="Sigma70_r4"/>
    <property type="match status" value="1"/>
</dbReference>
<evidence type="ECO:0000256" key="2">
    <source>
        <dbReference type="ARBA" id="ARBA00023015"/>
    </source>
</evidence>
<evidence type="ECO:0000259" key="7">
    <source>
        <dbReference type="Pfam" id="PF08281"/>
    </source>
</evidence>
<dbReference type="InterPro" id="IPR011042">
    <property type="entry name" value="6-blade_b-propeller_TolB-like"/>
</dbReference>
<dbReference type="AlphaFoldDB" id="A0A6P2CWN2"/>
<feature type="region of interest" description="Disordered" evidence="5">
    <location>
        <begin position="327"/>
        <end position="352"/>
    </location>
</feature>
<evidence type="ECO:0000256" key="3">
    <source>
        <dbReference type="ARBA" id="ARBA00023082"/>
    </source>
</evidence>
<evidence type="ECO:0000313" key="8">
    <source>
        <dbReference type="EMBL" id="VTR93007.1"/>
    </source>
</evidence>
<feature type="domain" description="RNA polymerase sigma factor 70 region 4 type 2" evidence="7">
    <location>
        <begin position="141"/>
        <end position="191"/>
    </location>
</feature>
<accession>A0A6P2CWN2</accession>
<dbReference type="GO" id="GO:0016987">
    <property type="term" value="F:sigma factor activity"/>
    <property type="evidence" value="ECO:0007669"/>
    <property type="project" value="UniProtKB-KW"/>
</dbReference>
<dbReference type="InterPro" id="IPR007627">
    <property type="entry name" value="RNA_pol_sigma70_r2"/>
</dbReference>
<evidence type="ECO:0000313" key="9">
    <source>
        <dbReference type="Proteomes" id="UP000464178"/>
    </source>
</evidence>
<feature type="compositionally biased region" description="Basic and acidic residues" evidence="5">
    <location>
        <begin position="328"/>
        <end position="342"/>
    </location>
</feature>
<dbReference type="KEGG" id="gms:SOIL9_47070"/>
<evidence type="ECO:0000256" key="5">
    <source>
        <dbReference type="SAM" id="MobiDB-lite"/>
    </source>
</evidence>
<evidence type="ECO:0000256" key="1">
    <source>
        <dbReference type="ARBA" id="ARBA00010641"/>
    </source>
</evidence>
<feature type="region of interest" description="Disordered" evidence="5">
    <location>
        <begin position="284"/>
        <end position="313"/>
    </location>
</feature>
<dbReference type="NCBIfam" id="TIGR02937">
    <property type="entry name" value="sigma70-ECF"/>
    <property type="match status" value="1"/>
</dbReference>
<evidence type="ECO:0000256" key="4">
    <source>
        <dbReference type="ARBA" id="ARBA00023163"/>
    </source>
</evidence>
<evidence type="ECO:0008006" key="10">
    <source>
        <dbReference type="Google" id="ProtNLM"/>
    </source>
</evidence>
<dbReference type="Proteomes" id="UP000464178">
    <property type="component" value="Chromosome"/>
</dbReference>
<dbReference type="SUPFAM" id="SSF88946">
    <property type="entry name" value="Sigma2 domain of RNA polymerase sigma factors"/>
    <property type="match status" value="1"/>
</dbReference>
<dbReference type="GO" id="GO:0003677">
    <property type="term" value="F:DNA binding"/>
    <property type="evidence" value="ECO:0007669"/>
    <property type="project" value="InterPro"/>
</dbReference>
<keyword evidence="4" id="KW-0804">Transcription</keyword>
<keyword evidence="2" id="KW-0805">Transcription regulation</keyword>
<dbReference type="RefSeq" id="WP_162667797.1">
    <property type="nucleotide sequence ID" value="NZ_LR593886.1"/>
</dbReference>
<dbReference type="SUPFAM" id="SSF88659">
    <property type="entry name" value="Sigma3 and sigma4 domains of RNA polymerase sigma factors"/>
    <property type="match status" value="1"/>
</dbReference>
<dbReference type="InterPro" id="IPR013325">
    <property type="entry name" value="RNA_pol_sigma_r2"/>
</dbReference>
<organism evidence="8 9">
    <name type="scientific">Gemmata massiliana</name>
    <dbReference type="NCBI Taxonomy" id="1210884"/>
    <lineage>
        <taxon>Bacteria</taxon>
        <taxon>Pseudomonadati</taxon>
        <taxon>Planctomycetota</taxon>
        <taxon>Planctomycetia</taxon>
        <taxon>Gemmatales</taxon>
        <taxon>Gemmataceae</taxon>
        <taxon>Gemmata</taxon>
    </lineage>
</organism>
<dbReference type="InterPro" id="IPR039425">
    <property type="entry name" value="RNA_pol_sigma-70-like"/>
</dbReference>
<evidence type="ECO:0000259" key="6">
    <source>
        <dbReference type="Pfam" id="PF04542"/>
    </source>
</evidence>
<dbReference type="Pfam" id="PF07676">
    <property type="entry name" value="PD40"/>
    <property type="match status" value="1"/>
</dbReference>
<dbReference type="Gene3D" id="1.10.10.10">
    <property type="entry name" value="Winged helix-like DNA-binding domain superfamily/Winged helix DNA-binding domain"/>
    <property type="match status" value="1"/>
</dbReference>
<dbReference type="EMBL" id="LR593886">
    <property type="protein sequence ID" value="VTR93007.1"/>
    <property type="molecule type" value="Genomic_DNA"/>
</dbReference>
<comment type="similarity">
    <text evidence="1">Belongs to the sigma-70 factor family. ECF subfamily.</text>
</comment>
<name>A0A6P2CWN2_9BACT</name>
<dbReference type="PANTHER" id="PTHR43133:SF51">
    <property type="entry name" value="RNA POLYMERASE SIGMA FACTOR"/>
    <property type="match status" value="1"/>
</dbReference>
<proteinExistence type="inferred from homology"/>
<dbReference type="Gene3D" id="2.120.10.30">
    <property type="entry name" value="TolB, C-terminal domain"/>
    <property type="match status" value="1"/>
</dbReference>
<dbReference type="InterPro" id="IPR036388">
    <property type="entry name" value="WH-like_DNA-bd_sf"/>
</dbReference>
<feature type="domain" description="RNA polymerase sigma-70 region 2" evidence="6">
    <location>
        <begin position="46"/>
        <end position="108"/>
    </location>
</feature>
<reference evidence="8 9" key="1">
    <citation type="submission" date="2019-05" db="EMBL/GenBank/DDBJ databases">
        <authorList>
            <consortium name="Science for Life Laboratories"/>
        </authorList>
    </citation>
    <scope>NUCLEOTIDE SEQUENCE [LARGE SCALE GENOMIC DNA]</scope>
    <source>
        <strain evidence="8">Soil9</strain>
    </source>
</reference>
<dbReference type="Pfam" id="PF04542">
    <property type="entry name" value="Sigma70_r2"/>
    <property type="match status" value="1"/>
</dbReference>
<dbReference type="PANTHER" id="PTHR43133">
    <property type="entry name" value="RNA POLYMERASE ECF-TYPE SIGMA FACTO"/>
    <property type="match status" value="1"/>
</dbReference>
<protein>
    <recommendedName>
        <fullName evidence="10">ECF RNA polymerase sigma factor SigE</fullName>
    </recommendedName>
</protein>
<dbReference type="InterPro" id="IPR014284">
    <property type="entry name" value="RNA_pol_sigma-70_dom"/>
</dbReference>
<dbReference type="Pfam" id="PF08281">
    <property type="entry name" value="Sigma70_r4_2"/>
    <property type="match status" value="1"/>
</dbReference>
<dbReference type="InterPro" id="IPR013249">
    <property type="entry name" value="RNA_pol_sigma70_r4_t2"/>
</dbReference>
<dbReference type="Gene3D" id="1.10.1740.10">
    <property type="match status" value="1"/>
</dbReference>